<dbReference type="VEuPathDB" id="CryptoDB:Cvel_22765"/>
<dbReference type="Pfam" id="PF00542">
    <property type="entry name" value="Ribosomal_L12"/>
    <property type="match status" value="1"/>
</dbReference>
<feature type="domain" description="Large ribosomal subunit protein bL12 C-terminal" evidence="5">
    <location>
        <begin position="208"/>
        <end position="273"/>
    </location>
</feature>
<dbReference type="InterPro" id="IPR013823">
    <property type="entry name" value="Ribosomal_bL12_C"/>
</dbReference>
<dbReference type="EMBL" id="CDMZ01001407">
    <property type="protein sequence ID" value="CEM32092.1"/>
    <property type="molecule type" value="Genomic_DNA"/>
</dbReference>
<dbReference type="PANTHER" id="PTHR45987">
    <property type="entry name" value="39S RIBOSOMAL PROTEIN L12"/>
    <property type="match status" value="1"/>
</dbReference>
<evidence type="ECO:0000313" key="6">
    <source>
        <dbReference type="EMBL" id="CEM32092.1"/>
    </source>
</evidence>
<dbReference type="GO" id="GO:1990904">
    <property type="term" value="C:ribonucleoprotein complex"/>
    <property type="evidence" value="ECO:0007669"/>
    <property type="project" value="UniProtKB-KW"/>
</dbReference>
<dbReference type="GO" id="GO:0003735">
    <property type="term" value="F:structural constituent of ribosome"/>
    <property type="evidence" value="ECO:0007669"/>
    <property type="project" value="InterPro"/>
</dbReference>
<dbReference type="CDD" id="cd00387">
    <property type="entry name" value="Ribosomal_L7_L12"/>
    <property type="match status" value="1"/>
</dbReference>
<evidence type="ECO:0000256" key="2">
    <source>
        <dbReference type="ARBA" id="ARBA00022980"/>
    </source>
</evidence>
<dbReference type="GO" id="GO:0003729">
    <property type="term" value="F:mRNA binding"/>
    <property type="evidence" value="ECO:0007669"/>
    <property type="project" value="TreeGrafter"/>
</dbReference>
<dbReference type="HAMAP" id="MF_00368">
    <property type="entry name" value="Ribosomal_bL12"/>
    <property type="match status" value="1"/>
</dbReference>
<dbReference type="PhylomeDB" id="A0A0G4GP87"/>
<dbReference type="GO" id="GO:0005840">
    <property type="term" value="C:ribosome"/>
    <property type="evidence" value="ECO:0007669"/>
    <property type="project" value="UniProtKB-KW"/>
</dbReference>
<feature type="compositionally biased region" description="Low complexity" evidence="4">
    <location>
        <begin position="158"/>
        <end position="186"/>
    </location>
</feature>
<dbReference type="GO" id="GO:0006412">
    <property type="term" value="P:translation"/>
    <property type="evidence" value="ECO:0007669"/>
    <property type="project" value="InterPro"/>
</dbReference>
<dbReference type="Gene3D" id="3.30.1390.10">
    <property type="match status" value="1"/>
</dbReference>
<evidence type="ECO:0000256" key="4">
    <source>
        <dbReference type="SAM" id="MobiDB-lite"/>
    </source>
</evidence>
<organism evidence="6">
    <name type="scientific">Chromera velia CCMP2878</name>
    <dbReference type="NCBI Taxonomy" id="1169474"/>
    <lineage>
        <taxon>Eukaryota</taxon>
        <taxon>Sar</taxon>
        <taxon>Alveolata</taxon>
        <taxon>Colpodellida</taxon>
        <taxon>Chromeraceae</taxon>
        <taxon>Chromera</taxon>
    </lineage>
</organism>
<evidence type="ECO:0000256" key="3">
    <source>
        <dbReference type="ARBA" id="ARBA00023274"/>
    </source>
</evidence>
<evidence type="ECO:0000256" key="1">
    <source>
        <dbReference type="ARBA" id="ARBA00007197"/>
    </source>
</evidence>
<keyword evidence="3" id="KW-0687">Ribonucleoprotein</keyword>
<sequence length="274" mass="28420">MQSFAVPFRSATGCGFRETPAALSRTVRNWRGPIVSTLSFCLPTSSPPYRSFSSAPSGVESFDIFQKIKDSSDGDEQTGGQKDKKRKPSDKVLRLVDEIMNLTLIEAADLCDLCQEKLAERSGGAGAAGVPGMMPPMAMMPPMMGGMGGMPMMGAQQMAAPQAAAQQTGSAPSGEAAAPGDGSTAEGEGEGGAEEKGGPKAKAKAIVSVKLVKFDPAKKIAVIKEVRALTALGLKEAKDVVEAAPKTIKRGVPTEEAEAMKTKLEAAGCEVALE</sequence>
<dbReference type="AlphaFoldDB" id="A0A0G4GP87"/>
<gene>
    <name evidence="6" type="ORF">Cvel_22765</name>
</gene>
<comment type="similarity">
    <text evidence="1">Belongs to the bacterial ribosomal protein bL12 family.</text>
</comment>
<keyword evidence="2" id="KW-0689">Ribosomal protein</keyword>
<dbReference type="InterPro" id="IPR000206">
    <property type="entry name" value="Ribosomal_bL12"/>
</dbReference>
<feature type="region of interest" description="Disordered" evidence="4">
    <location>
        <begin position="69"/>
        <end position="89"/>
    </location>
</feature>
<dbReference type="SUPFAM" id="SSF54736">
    <property type="entry name" value="ClpS-like"/>
    <property type="match status" value="1"/>
</dbReference>
<evidence type="ECO:0000259" key="5">
    <source>
        <dbReference type="Pfam" id="PF00542"/>
    </source>
</evidence>
<name>A0A0G4GP87_9ALVE</name>
<accession>A0A0G4GP87</accession>
<feature type="region of interest" description="Disordered" evidence="4">
    <location>
        <begin position="158"/>
        <end position="200"/>
    </location>
</feature>
<dbReference type="FunFam" id="3.30.1390.10:FF:000001">
    <property type="entry name" value="50S ribosomal protein L7/L12"/>
    <property type="match status" value="1"/>
</dbReference>
<proteinExistence type="inferred from homology"/>
<dbReference type="InterPro" id="IPR014719">
    <property type="entry name" value="Ribosomal_bL12_C/ClpS-like"/>
</dbReference>
<reference evidence="6" key="1">
    <citation type="submission" date="2014-11" db="EMBL/GenBank/DDBJ databases">
        <authorList>
            <person name="Otto D Thomas"/>
            <person name="Naeem Raeece"/>
        </authorList>
    </citation>
    <scope>NUCLEOTIDE SEQUENCE</scope>
</reference>
<dbReference type="PANTHER" id="PTHR45987:SF4">
    <property type="entry name" value="LARGE RIBOSOMAL SUBUNIT PROTEIN BL12M"/>
    <property type="match status" value="1"/>
</dbReference>
<protein>
    <recommendedName>
        <fullName evidence="5">Large ribosomal subunit protein bL12 C-terminal domain-containing protein</fullName>
    </recommendedName>
</protein>